<comment type="similarity">
    <text evidence="1">Belongs to the UPF0337 (CsbD) family.</text>
</comment>
<dbReference type="InterPro" id="IPR050423">
    <property type="entry name" value="UPF0337_stress_rsp"/>
</dbReference>
<dbReference type="AlphaFoldDB" id="A0A3E1KBV5"/>
<proteinExistence type="inferred from homology"/>
<evidence type="ECO:0000313" key="3">
    <source>
        <dbReference type="EMBL" id="RFF31535.1"/>
    </source>
</evidence>
<dbReference type="EMBL" id="QUZK01000018">
    <property type="protein sequence ID" value="RFF31535.1"/>
    <property type="molecule type" value="Genomic_DNA"/>
</dbReference>
<dbReference type="InterPro" id="IPR036629">
    <property type="entry name" value="YjbJ_sf"/>
</dbReference>
<accession>A0A3E1KBV5</accession>
<reference evidence="3 4" key="1">
    <citation type="submission" date="2018-08" db="EMBL/GenBank/DDBJ databases">
        <title>Wenzhouxiangella salilacus sp. nov., a novel bacterium isolated from a saline lake in Xinjiang Province, China.</title>
        <authorList>
            <person name="Han S."/>
        </authorList>
    </citation>
    <scope>NUCLEOTIDE SEQUENCE [LARGE SCALE GENOMIC DNA]</scope>
    <source>
        <strain evidence="3 4">XDB06</strain>
    </source>
</reference>
<dbReference type="InterPro" id="IPR008462">
    <property type="entry name" value="CsbD"/>
</dbReference>
<dbReference type="Proteomes" id="UP000260351">
    <property type="component" value="Unassembled WGS sequence"/>
</dbReference>
<dbReference type="Gene3D" id="1.10.1470.10">
    <property type="entry name" value="YjbJ"/>
    <property type="match status" value="1"/>
</dbReference>
<gene>
    <name evidence="3" type="ORF">DZC52_04025</name>
</gene>
<evidence type="ECO:0000256" key="1">
    <source>
        <dbReference type="ARBA" id="ARBA00009129"/>
    </source>
</evidence>
<feature type="domain" description="CsbD-like" evidence="2">
    <location>
        <begin position="5"/>
        <end position="54"/>
    </location>
</feature>
<keyword evidence="4" id="KW-1185">Reference proteome</keyword>
<dbReference type="SUPFAM" id="SSF69047">
    <property type="entry name" value="Hypothetical protein YjbJ"/>
    <property type="match status" value="1"/>
</dbReference>
<dbReference type="Pfam" id="PF05532">
    <property type="entry name" value="CsbD"/>
    <property type="match status" value="1"/>
</dbReference>
<dbReference type="RefSeq" id="WP_116649841.1">
    <property type="nucleotide sequence ID" value="NZ_QUZK01000018.1"/>
</dbReference>
<dbReference type="OrthoDB" id="9796058at2"/>
<protein>
    <submittedName>
        <fullName evidence="3">CsbD family protein</fullName>
    </submittedName>
</protein>
<evidence type="ECO:0000259" key="2">
    <source>
        <dbReference type="Pfam" id="PF05532"/>
    </source>
</evidence>
<name>A0A3E1KBV5_9GAMM</name>
<comment type="caution">
    <text evidence="3">The sequence shown here is derived from an EMBL/GenBank/DDBJ whole genome shotgun (WGS) entry which is preliminary data.</text>
</comment>
<dbReference type="PANTHER" id="PTHR34977">
    <property type="entry name" value="UPF0337 PROTEIN YJBJ"/>
    <property type="match status" value="1"/>
</dbReference>
<evidence type="ECO:0000313" key="4">
    <source>
        <dbReference type="Proteomes" id="UP000260351"/>
    </source>
</evidence>
<sequence length="67" mass="7664">MEKHQAKGKLNRLTASIKQEWGKLTDDEVSQAEGNYDELVARIQEKYGESREAIAAKLNKMKERVNS</sequence>
<dbReference type="PANTHER" id="PTHR34977:SF1">
    <property type="entry name" value="UPF0337 PROTEIN YJBJ"/>
    <property type="match status" value="1"/>
</dbReference>
<organism evidence="3 4">
    <name type="scientific">Wenzhouxiangella sediminis</name>
    <dbReference type="NCBI Taxonomy" id="1792836"/>
    <lineage>
        <taxon>Bacteria</taxon>
        <taxon>Pseudomonadati</taxon>
        <taxon>Pseudomonadota</taxon>
        <taxon>Gammaproteobacteria</taxon>
        <taxon>Chromatiales</taxon>
        <taxon>Wenzhouxiangellaceae</taxon>
        <taxon>Wenzhouxiangella</taxon>
    </lineage>
</organism>